<evidence type="ECO:0000313" key="1">
    <source>
        <dbReference type="EMBL" id="OGK19181.1"/>
    </source>
</evidence>
<dbReference type="SUPFAM" id="SSF81606">
    <property type="entry name" value="PP2C-like"/>
    <property type="match status" value="1"/>
</dbReference>
<evidence type="ECO:0008006" key="3">
    <source>
        <dbReference type="Google" id="ProtNLM"/>
    </source>
</evidence>
<dbReference type="Gene3D" id="3.60.40.10">
    <property type="entry name" value="PPM-type phosphatase domain"/>
    <property type="match status" value="1"/>
</dbReference>
<name>A0A1F7GJT4_9BACT</name>
<dbReference type="EMBL" id="MFZI01000054">
    <property type="protein sequence ID" value="OGK19181.1"/>
    <property type="molecule type" value="Genomic_DNA"/>
</dbReference>
<accession>A0A1F7GJT4</accession>
<reference evidence="1 2" key="1">
    <citation type="journal article" date="2016" name="Nat. Commun.">
        <title>Thousands of microbial genomes shed light on interconnected biogeochemical processes in an aquifer system.</title>
        <authorList>
            <person name="Anantharaman K."/>
            <person name="Brown C.T."/>
            <person name="Hug L.A."/>
            <person name="Sharon I."/>
            <person name="Castelle C.J."/>
            <person name="Probst A.J."/>
            <person name="Thomas B.C."/>
            <person name="Singh A."/>
            <person name="Wilkins M.J."/>
            <person name="Karaoz U."/>
            <person name="Brodie E.L."/>
            <person name="Williams K.H."/>
            <person name="Hubbard S.S."/>
            <person name="Banfield J.F."/>
        </authorList>
    </citation>
    <scope>NUCLEOTIDE SEQUENCE [LARGE SCALE GENOMIC DNA]</scope>
</reference>
<proteinExistence type="predicted"/>
<sequence>MTIHLKELHIAYNLIPYKRNQDVVRLQLHTYGWDVIISMVDGYDSPDLYEDNKKGRKLAKEVSRLYPFLFVKDSSIEVLFRARRTAEAVDLQILSRYEQGVACVAAFVFQKKNKQILVTVGSVFAYLWDGRKWFKPKEIGDYSLEPRQYGSDVSRFFGGKENKNKPLFSCQPDVVETDADIPVFLATDGFEDVFSLKDLNAFTAHIKNRNPKVFIEELTSAIKRNKKQKDDITILLKGVPKIK</sequence>
<dbReference type="InterPro" id="IPR036457">
    <property type="entry name" value="PPM-type-like_dom_sf"/>
</dbReference>
<organism evidence="1 2">
    <name type="scientific">Candidatus Roizmanbacteria bacterium RIFCSPHIGHO2_01_FULL_39_8</name>
    <dbReference type="NCBI Taxonomy" id="1802033"/>
    <lineage>
        <taxon>Bacteria</taxon>
        <taxon>Candidatus Roizmaniibacteriota</taxon>
    </lineage>
</organism>
<protein>
    <recommendedName>
        <fullName evidence="3">PPM-type phosphatase domain-containing protein</fullName>
    </recommendedName>
</protein>
<dbReference type="AlphaFoldDB" id="A0A1F7GJT4"/>
<comment type="caution">
    <text evidence="1">The sequence shown here is derived from an EMBL/GenBank/DDBJ whole genome shotgun (WGS) entry which is preliminary data.</text>
</comment>
<gene>
    <name evidence="1" type="ORF">A2866_04310</name>
</gene>
<dbReference type="Proteomes" id="UP000177026">
    <property type="component" value="Unassembled WGS sequence"/>
</dbReference>
<evidence type="ECO:0000313" key="2">
    <source>
        <dbReference type="Proteomes" id="UP000177026"/>
    </source>
</evidence>